<dbReference type="InParanoid" id="H2Y1F5"/>
<evidence type="ECO:0000256" key="2">
    <source>
        <dbReference type="SAM" id="SignalP"/>
    </source>
</evidence>
<organism evidence="4 5">
    <name type="scientific">Ciona intestinalis</name>
    <name type="common">Transparent sea squirt</name>
    <name type="synonym">Ascidia intestinalis</name>
    <dbReference type="NCBI Taxonomy" id="7719"/>
    <lineage>
        <taxon>Eukaryota</taxon>
        <taxon>Metazoa</taxon>
        <taxon>Chordata</taxon>
        <taxon>Tunicata</taxon>
        <taxon>Ascidiacea</taxon>
        <taxon>Phlebobranchia</taxon>
        <taxon>Cionidae</taxon>
        <taxon>Ciona</taxon>
    </lineage>
</organism>
<evidence type="ECO:0000256" key="1">
    <source>
        <dbReference type="ARBA" id="ARBA00023157"/>
    </source>
</evidence>
<dbReference type="Gene3D" id="3.90.215.10">
    <property type="entry name" value="Gamma Fibrinogen, chain A, domain 1"/>
    <property type="match status" value="1"/>
</dbReference>
<dbReference type="InterPro" id="IPR050373">
    <property type="entry name" value="Fibrinogen_C-term_domain"/>
</dbReference>
<dbReference type="GeneTree" id="ENSGT00940000166585"/>
<dbReference type="SUPFAM" id="SSF56496">
    <property type="entry name" value="Fibrinogen C-terminal domain-like"/>
    <property type="match status" value="1"/>
</dbReference>
<feature type="signal peptide" evidence="2">
    <location>
        <begin position="1"/>
        <end position="24"/>
    </location>
</feature>
<evidence type="ECO:0000313" key="4">
    <source>
        <dbReference type="Ensembl" id="ENSCINP00000035739.1"/>
    </source>
</evidence>
<dbReference type="PANTHER" id="PTHR19143">
    <property type="entry name" value="FIBRINOGEN/TENASCIN/ANGIOPOEITIN"/>
    <property type="match status" value="1"/>
</dbReference>
<dbReference type="PROSITE" id="PS51406">
    <property type="entry name" value="FIBRINOGEN_C_2"/>
    <property type="match status" value="1"/>
</dbReference>
<dbReference type="InterPro" id="IPR014716">
    <property type="entry name" value="Fibrinogen_a/b/g_C_1"/>
</dbReference>
<accession>H2Y1F5</accession>
<keyword evidence="1" id="KW-1015">Disulfide bond</keyword>
<dbReference type="Ensembl" id="ENSCINT00000031818.1">
    <property type="protein sequence ID" value="ENSCINP00000035739.1"/>
    <property type="gene ID" value="ENSCING00000019392.1"/>
</dbReference>
<name>H2Y1F5_CIOIN</name>
<dbReference type="AlphaFoldDB" id="H2Y1F5"/>
<dbReference type="GO" id="GO:0005615">
    <property type="term" value="C:extracellular space"/>
    <property type="evidence" value="ECO:0000318"/>
    <property type="project" value="GO_Central"/>
</dbReference>
<reference evidence="4" key="4">
    <citation type="submission" date="2025-09" db="UniProtKB">
        <authorList>
            <consortium name="Ensembl"/>
        </authorList>
    </citation>
    <scope>IDENTIFICATION</scope>
</reference>
<dbReference type="STRING" id="7719.ENSCINP00000035739"/>
<keyword evidence="2" id="KW-0732">Signal</keyword>
<dbReference type="InterPro" id="IPR036056">
    <property type="entry name" value="Fibrinogen-like_C"/>
</dbReference>
<dbReference type="InterPro" id="IPR002181">
    <property type="entry name" value="Fibrinogen_a/b/g_C_dom"/>
</dbReference>
<reference evidence="4" key="2">
    <citation type="journal article" date="2008" name="Genome Biol.">
        <title>Improved genome assembly and evidence-based global gene model set for the chordate Ciona intestinalis: new insight into intron and operon populations.</title>
        <authorList>
            <person name="Satou Y."/>
            <person name="Mineta K."/>
            <person name="Ogasawara M."/>
            <person name="Sasakura Y."/>
            <person name="Shoguchi E."/>
            <person name="Ueno K."/>
            <person name="Yamada L."/>
            <person name="Matsumoto J."/>
            <person name="Wasserscheid J."/>
            <person name="Dewar K."/>
            <person name="Wiley G.B."/>
            <person name="Macmil S.L."/>
            <person name="Roe B.A."/>
            <person name="Zeller R.W."/>
            <person name="Hastings K.E."/>
            <person name="Lemaire P."/>
            <person name="Lindquist E."/>
            <person name="Endo T."/>
            <person name="Hotta K."/>
            <person name="Inaba K."/>
        </authorList>
    </citation>
    <scope>NUCLEOTIDE SEQUENCE [LARGE SCALE GENOMIC DNA]</scope>
    <source>
        <strain evidence="4">wild type</strain>
    </source>
</reference>
<dbReference type="SMART" id="SM00186">
    <property type="entry name" value="FBG"/>
    <property type="match status" value="1"/>
</dbReference>
<sequence length="283" mass="33243">CALWWYCIILVLLEANETVTHTNALNFTMYYEQLRTTTTAQIILNIQNLRQQRRTKCIIATPQDKLDKKGSATSDYTDCSEIYKATFEKSDVYLIWIVQLYRLQVCTLKLRVTRWIAIQKRISEHNNFNRRWKNYVDGFGNVREEYWIGLKNIRALTNQNTTNVWFGNSVTPPRMRIGFQDQDRVVAFAEYERFRVAGADDTYYLLAKHLDKATAIPANRPSPISAYWFSTYDNTGTSGWWFFACGDSNLNGLYPQRSDNSPSNIDWYYWYKVNKNNTARKSV</sequence>
<dbReference type="PANTHER" id="PTHR19143:SF459">
    <property type="entry name" value="FIBRINOGEN C-TERMINAL DOMAIN-CONTAINING PROTEIN"/>
    <property type="match status" value="1"/>
</dbReference>
<reference evidence="4" key="3">
    <citation type="submission" date="2025-08" db="UniProtKB">
        <authorList>
            <consortium name="Ensembl"/>
        </authorList>
    </citation>
    <scope>IDENTIFICATION</scope>
</reference>
<proteinExistence type="predicted"/>
<dbReference type="EMBL" id="EAAA01001469">
    <property type="status" value="NOT_ANNOTATED_CDS"/>
    <property type="molecule type" value="Genomic_DNA"/>
</dbReference>
<feature type="chain" id="PRO_5003578303" description="Fibrinogen C-terminal domain-containing protein" evidence="2">
    <location>
        <begin position="25"/>
        <end position="283"/>
    </location>
</feature>
<evidence type="ECO:0000313" key="5">
    <source>
        <dbReference type="Proteomes" id="UP000008144"/>
    </source>
</evidence>
<dbReference type="Pfam" id="PF00147">
    <property type="entry name" value="Fibrinogen_C"/>
    <property type="match status" value="1"/>
</dbReference>
<keyword evidence="5" id="KW-1185">Reference proteome</keyword>
<reference evidence="5" key="1">
    <citation type="journal article" date="2002" name="Science">
        <title>The draft genome of Ciona intestinalis: insights into chordate and vertebrate origins.</title>
        <authorList>
            <person name="Dehal P."/>
            <person name="Satou Y."/>
            <person name="Campbell R.K."/>
            <person name="Chapman J."/>
            <person name="Degnan B."/>
            <person name="De Tomaso A."/>
            <person name="Davidson B."/>
            <person name="Di Gregorio A."/>
            <person name="Gelpke M."/>
            <person name="Goodstein D.M."/>
            <person name="Harafuji N."/>
            <person name="Hastings K.E."/>
            <person name="Ho I."/>
            <person name="Hotta K."/>
            <person name="Huang W."/>
            <person name="Kawashima T."/>
            <person name="Lemaire P."/>
            <person name="Martinez D."/>
            <person name="Meinertzhagen I.A."/>
            <person name="Necula S."/>
            <person name="Nonaka M."/>
            <person name="Putnam N."/>
            <person name="Rash S."/>
            <person name="Saiga H."/>
            <person name="Satake M."/>
            <person name="Terry A."/>
            <person name="Yamada L."/>
            <person name="Wang H.G."/>
            <person name="Awazu S."/>
            <person name="Azumi K."/>
            <person name="Boore J."/>
            <person name="Branno M."/>
            <person name="Chin-Bow S."/>
            <person name="DeSantis R."/>
            <person name="Doyle S."/>
            <person name="Francino P."/>
            <person name="Keys D.N."/>
            <person name="Haga S."/>
            <person name="Hayashi H."/>
            <person name="Hino K."/>
            <person name="Imai K.S."/>
            <person name="Inaba K."/>
            <person name="Kano S."/>
            <person name="Kobayashi K."/>
            <person name="Kobayashi M."/>
            <person name="Lee B.I."/>
            <person name="Makabe K.W."/>
            <person name="Manohar C."/>
            <person name="Matassi G."/>
            <person name="Medina M."/>
            <person name="Mochizuki Y."/>
            <person name="Mount S."/>
            <person name="Morishita T."/>
            <person name="Miura S."/>
            <person name="Nakayama A."/>
            <person name="Nishizaka S."/>
            <person name="Nomoto H."/>
            <person name="Ohta F."/>
            <person name="Oishi K."/>
            <person name="Rigoutsos I."/>
            <person name="Sano M."/>
            <person name="Sasaki A."/>
            <person name="Sasakura Y."/>
            <person name="Shoguchi E."/>
            <person name="Shin-i T."/>
            <person name="Spagnuolo A."/>
            <person name="Stainier D."/>
            <person name="Suzuki M.M."/>
            <person name="Tassy O."/>
            <person name="Takatori N."/>
            <person name="Tokuoka M."/>
            <person name="Yagi K."/>
            <person name="Yoshizaki F."/>
            <person name="Wada S."/>
            <person name="Zhang C."/>
            <person name="Hyatt P.D."/>
            <person name="Larimer F."/>
            <person name="Detter C."/>
            <person name="Doggett N."/>
            <person name="Glavina T."/>
            <person name="Hawkins T."/>
            <person name="Richardson P."/>
            <person name="Lucas S."/>
            <person name="Kohara Y."/>
            <person name="Levine M."/>
            <person name="Satoh N."/>
            <person name="Rokhsar D.S."/>
        </authorList>
    </citation>
    <scope>NUCLEOTIDE SEQUENCE [LARGE SCALE GENOMIC DNA]</scope>
</reference>
<dbReference type="PROSITE" id="PS00514">
    <property type="entry name" value="FIBRINOGEN_C_1"/>
    <property type="match status" value="1"/>
</dbReference>
<dbReference type="HOGENOM" id="CLU_038628_6_1_1"/>
<dbReference type="InterPro" id="IPR020837">
    <property type="entry name" value="Fibrinogen_CS"/>
</dbReference>
<dbReference type="Gene3D" id="4.10.530.10">
    <property type="entry name" value="Gamma-fibrinogen Carboxyl Terminal Fragment, domain 2"/>
    <property type="match status" value="1"/>
</dbReference>
<feature type="domain" description="Fibrinogen C-terminal" evidence="3">
    <location>
        <begin position="70"/>
        <end position="283"/>
    </location>
</feature>
<evidence type="ECO:0000259" key="3">
    <source>
        <dbReference type="PROSITE" id="PS51406"/>
    </source>
</evidence>
<protein>
    <recommendedName>
        <fullName evidence="3">Fibrinogen C-terminal domain-containing protein</fullName>
    </recommendedName>
</protein>
<dbReference type="Proteomes" id="UP000008144">
    <property type="component" value="Chromosome 2"/>
</dbReference>